<reference evidence="1" key="2">
    <citation type="submission" date="2020-11" db="EMBL/GenBank/DDBJ databases">
        <authorList>
            <person name="McCartney M.A."/>
            <person name="Auch B."/>
            <person name="Kono T."/>
            <person name="Mallez S."/>
            <person name="Becker A."/>
            <person name="Gohl D.M."/>
            <person name="Silverstein K.A.T."/>
            <person name="Koren S."/>
            <person name="Bechman K.B."/>
            <person name="Herman A."/>
            <person name="Abrahante J.E."/>
            <person name="Garbe J."/>
        </authorList>
    </citation>
    <scope>NUCLEOTIDE SEQUENCE</scope>
    <source>
        <strain evidence="1">Duluth1</strain>
        <tissue evidence="1">Whole animal</tissue>
    </source>
</reference>
<dbReference type="EMBL" id="JAIWYP010000014">
    <property type="protein sequence ID" value="KAH3713415.1"/>
    <property type="molecule type" value="Genomic_DNA"/>
</dbReference>
<comment type="caution">
    <text evidence="1">The sequence shown here is derived from an EMBL/GenBank/DDBJ whole genome shotgun (WGS) entry which is preliminary data.</text>
</comment>
<organism evidence="1 2">
    <name type="scientific">Dreissena polymorpha</name>
    <name type="common">Zebra mussel</name>
    <name type="synonym">Mytilus polymorpha</name>
    <dbReference type="NCBI Taxonomy" id="45954"/>
    <lineage>
        <taxon>Eukaryota</taxon>
        <taxon>Metazoa</taxon>
        <taxon>Spiralia</taxon>
        <taxon>Lophotrochozoa</taxon>
        <taxon>Mollusca</taxon>
        <taxon>Bivalvia</taxon>
        <taxon>Autobranchia</taxon>
        <taxon>Heteroconchia</taxon>
        <taxon>Euheterodonta</taxon>
        <taxon>Imparidentia</taxon>
        <taxon>Neoheterodontei</taxon>
        <taxon>Myida</taxon>
        <taxon>Dreissenoidea</taxon>
        <taxon>Dreissenidae</taxon>
        <taxon>Dreissena</taxon>
    </lineage>
</organism>
<name>A0A9D4HDL5_DREPO</name>
<keyword evidence="2" id="KW-1185">Reference proteome</keyword>
<sequence length="57" mass="6415">MVNDIRVSKANFFLFPSSSSDPAYVMWGRFHETAMRDTVDTEGLHPVYESLSVSCVS</sequence>
<accession>A0A9D4HDL5</accession>
<evidence type="ECO:0000313" key="2">
    <source>
        <dbReference type="Proteomes" id="UP000828390"/>
    </source>
</evidence>
<dbReference type="Proteomes" id="UP000828390">
    <property type="component" value="Unassembled WGS sequence"/>
</dbReference>
<evidence type="ECO:0000313" key="1">
    <source>
        <dbReference type="EMBL" id="KAH3713415.1"/>
    </source>
</evidence>
<reference evidence="1" key="1">
    <citation type="journal article" date="2019" name="bioRxiv">
        <title>The Genome of the Zebra Mussel, Dreissena polymorpha: A Resource for Invasive Species Research.</title>
        <authorList>
            <person name="McCartney M.A."/>
            <person name="Auch B."/>
            <person name="Kono T."/>
            <person name="Mallez S."/>
            <person name="Zhang Y."/>
            <person name="Obille A."/>
            <person name="Becker A."/>
            <person name="Abrahante J.E."/>
            <person name="Garbe J."/>
            <person name="Badalamenti J.P."/>
            <person name="Herman A."/>
            <person name="Mangelson H."/>
            <person name="Liachko I."/>
            <person name="Sullivan S."/>
            <person name="Sone E.D."/>
            <person name="Koren S."/>
            <person name="Silverstein K.A.T."/>
            <person name="Beckman K.B."/>
            <person name="Gohl D.M."/>
        </authorList>
    </citation>
    <scope>NUCLEOTIDE SEQUENCE</scope>
    <source>
        <strain evidence="1">Duluth1</strain>
        <tissue evidence="1">Whole animal</tissue>
    </source>
</reference>
<dbReference type="AlphaFoldDB" id="A0A9D4HDL5"/>
<proteinExistence type="predicted"/>
<protein>
    <submittedName>
        <fullName evidence="1">Uncharacterized protein</fullName>
    </submittedName>
</protein>
<gene>
    <name evidence="1" type="ORF">DPMN_073208</name>
</gene>